<comment type="cofactor">
    <cofactor evidence="1">
        <name>Mg(2+)</name>
        <dbReference type="ChEBI" id="CHEBI:18420"/>
    </cofactor>
</comment>
<organism evidence="4">
    <name type="scientific">marine sediment metagenome</name>
    <dbReference type="NCBI Taxonomy" id="412755"/>
    <lineage>
        <taxon>unclassified sequences</taxon>
        <taxon>metagenomes</taxon>
        <taxon>ecological metagenomes</taxon>
    </lineage>
</organism>
<dbReference type="Pfam" id="PF00293">
    <property type="entry name" value="NUDIX"/>
    <property type="match status" value="1"/>
</dbReference>
<keyword evidence="2" id="KW-0378">Hydrolase</keyword>
<dbReference type="GO" id="GO:0016787">
    <property type="term" value="F:hydrolase activity"/>
    <property type="evidence" value="ECO:0007669"/>
    <property type="project" value="UniProtKB-KW"/>
</dbReference>
<dbReference type="PROSITE" id="PS51462">
    <property type="entry name" value="NUDIX"/>
    <property type="match status" value="1"/>
</dbReference>
<gene>
    <name evidence="4" type="ORF">S06H3_51874</name>
</gene>
<dbReference type="PANTHER" id="PTHR43046">
    <property type="entry name" value="GDP-MANNOSE MANNOSYL HYDROLASE"/>
    <property type="match status" value="1"/>
</dbReference>
<dbReference type="PROSITE" id="PS00893">
    <property type="entry name" value="NUDIX_BOX"/>
    <property type="match status" value="1"/>
</dbReference>
<dbReference type="PANTHER" id="PTHR43046:SF14">
    <property type="entry name" value="MUTT_NUDIX FAMILY PROTEIN"/>
    <property type="match status" value="1"/>
</dbReference>
<dbReference type="InterPro" id="IPR000086">
    <property type="entry name" value="NUDIX_hydrolase_dom"/>
</dbReference>
<sequence>MAERGPNFIVAAAIVHKTQILLARRYQPELPEAHLKWELPGGKVKLEESPNDALIREIYEELGTEIRIVRLLPHVQSNIYHFKKGIVHSVVLAFESVITRGGLPPHVAEKAVQQVLWVSKNELNDFDLLPGTEQFIKC</sequence>
<evidence type="ECO:0000259" key="3">
    <source>
        <dbReference type="PROSITE" id="PS51462"/>
    </source>
</evidence>
<dbReference type="InterPro" id="IPR020084">
    <property type="entry name" value="NUDIX_hydrolase_CS"/>
</dbReference>
<accession>X1Q995</accession>
<name>X1Q995_9ZZZZ</name>
<dbReference type="InterPro" id="IPR015797">
    <property type="entry name" value="NUDIX_hydrolase-like_dom_sf"/>
</dbReference>
<reference evidence="4" key="1">
    <citation type="journal article" date="2014" name="Front. Microbiol.">
        <title>High frequency of phylogenetically diverse reductive dehalogenase-homologous genes in deep subseafloor sedimentary metagenomes.</title>
        <authorList>
            <person name="Kawai M."/>
            <person name="Futagami T."/>
            <person name="Toyoda A."/>
            <person name="Takaki Y."/>
            <person name="Nishi S."/>
            <person name="Hori S."/>
            <person name="Arai W."/>
            <person name="Tsubouchi T."/>
            <person name="Morono Y."/>
            <person name="Uchiyama I."/>
            <person name="Ito T."/>
            <person name="Fujiyama A."/>
            <person name="Inagaki F."/>
            <person name="Takami H."/>
        </authorList>
    </citation>
    <scope>NUCLEOTIDE SEQUENCE</scope>
    <source>
        <strain evidence="4">Expedition CK06-06</strain>
    </source>
</reference>
<evidence type="ECO:0000256" key="1">
    <source>
        <dbReference type="ARBA" id="ARBA00001946"/>
    </source>
</evidence>
<dbReference type="PRINTS" id="PR00502">
    <property type="entry name" value="NUDIXFAMILY"/>
</dbReference>
<feature type="domain" description="Nudix hydrolase" evidence="3">
    <location>
        <begin position="3"/>
        <end position="138"/>
    </location>
</feature>
<dbReference type="Gene3D" id="3.90.79.10">
    <property type="entry name" value="Nucleoside Triphosphate Pyrophosphohydrolase"/>
    <property type="match status" value="1"/>
</dbReference>
<proteinExistence type="predicted"/>
<evidence type="ECO:0000313" key="4">
    <source>
        <dbReference type="EMBL" id="GAI39849.1"/>
    </source>
</evidence>
<protein>
    <recommendedName>
        <fullName evidence="3">Nudix hydrolase domain-containing protein</fullName>
    </recommendedName>
</protein>
<dbReference type="EMBL" id="BARV01032954">
    <property type="protein sequence ID" value="GAI39849.1"/>
    <property type="molecule type" value="Genomic_DNA"/>
</dbReference>
<comment type="caution">
    <text evidence="4">The sequence shown here is derived from an EMBL/GenBank/DDBJ whole genome shotgun (WGS) entry which is preliminary data.</text>
</comment>
<evidence type="ECO:0000256" key="2">
    <source>
        <dbReference type="ARBA" id="ARBA00022801"/>
    </source>
</evidence>
<dbReference type="SUPFAM" id="SSF55811">
    <property type="entry name" value="Nudix"/>
    <property type="match status" value="1"/>
</dbReference>
<dbReference type="AlphaFoldDB" id="X1Q995"/>
<feature type="non-terminal residue" evidence="4">
    <location>
        <position position="138"/>
    </location>
</feature>
<dbReference type="InterPro" id="IPR020476">
    <property type="entry name" value="Nudix_hydrolase"/>
</dbReference>